<evidence type="ECO:0000256" key="1">
    <source>
        <dbReference type="SAM" id="Phobius"/>
    </source>
</evidence>
<dbReference type="EMBL" id="CAJJDN010000078">
    <property type="protein sequence ID" value="CAD8102463.1"/>
    <property type="molecule type" value="Genomic_DNA"/>
</dbReference>
<feature type="transmembrane region" description="Helical" evidence="1">
    <location>
        <begin position="645"/>
        <end position="668"/>
    </location>
</feature>
<keyword evidence="1" id="KW-0812">Transmembrane</keyword>
<name>A0A8S1PIH9_9CILI</name>
<feature type="transmembrane region" description="Helical" evidence="1">
    <location>
        <begin position="773"/>
        <end position="794"/>
    </location>
</feature>
<keyword evidence="3" id="KW-1185">Reference proteome</keyword>
<dbReference type="AlphaFoldDB" id="A0A8S1PIH9"/>
<accession>A0A8S1PIH9</accession>
<evidence type="ECO:0000313" key="2">
    <source>
        <dbReference type="EMBL" id="CAD8102463.1"/>
    </source>
</evidence>
<proteinExistence type="predicted"/>
<comment type="caution">
    <text evidence="2">The sequence shown here is derived from an EMBL/GenBank/DDBJ whole genome shotgun (WGS) entry which is preliminary data.</text>
</comment>
<organism evidence="2 3">
    <name type="scientific">Paramecium sonneborni</name>
    <dbReference type="NCBI Taxonomy" id="65129"/>
    <lineage>
        <taxon>Eukaryota</taxon>
        <taxon>Sar</taxon>
        <taxon>Alveolata</taxon>
        <taxon>Ciliophora</taxon>
        <taxon>Intramacronucleata</taxon>
        <taxon>Oligohymenophorea</taxon>
        <taxon>Peniculida</taxon>
        <taxon>Parameciidae</taxon>
        <taxon>Paramecium</taxon>
    </lineage>
</organism>
<gene>
    <name evidence="2" type="ORF">PSON_ATCC_30995.1.T0780030</name>
</gene>
<feature type="transmembrane region" description="Helical" evidence="1">
    <location>
        <begin position="680"/>
        <end position="697"/>
    </location>
</feature>
<dbReference type="Proteomes" id="UP000692954">
    <property type="component" value="Unassembled WGS sequence"/>
</dbReference>
<sequence length="861" mass="102699">MNNQDSFAQFRNIASNQLNLYFNPNHPSVQNIIIQGFELCEKIIPSETNIFYRPINKDDGLIYSKISKQGQNYLQQHIQLYNIIITKFKDDQNQINNNIPREPNNQQAYQSNYAEFEMQIINKPIISNLFHQISEYPSETEIILRQYIDKQIFEFDKVDDNSVTFCLIYDDQDLNEINRQILRFKQIFDDNRSTNIVIIVNGKEKMKKHNLGDHFQIMENINENKCNICYSFEYLDSIFLVIYEEKTPIKLINWIYQGVFKHFQSEYFYVGFLNIIVDSTKFQSMDNILRSSQQFCGATGYINLVQEKDKTKCYNLNSSFVGYMNFLNYQFQIDSLASLKRFHNPFFSYYKWNLCFQYLDQYLKKLEIESSSGNINLYLNSLFPSLVYENETLQFLQLSSPLGETQIDTIDTTKLFLELSNKLKCIAYCNNQAYGLTGLKYKIIVILRFFENQVKLAEILFLFTFSPYQLFYQNTSNIYLQILLAIVWPLLLFILIALFVLLTQQYSIGVSIVKKKTRQIYLKLTDLKNLKILFKQKIITINNIFVEIQNYDDQQPIVFKLKQKVYQIKNLYKELRQKFKKEIQQNQQFKSETERNIQIEQIQKNQQDESQEESLQILNAQQEQYFVYSTQIISEKKVDILYQKLFLITQMLEICCSITIIMNLIFTYGRNLITEIENQQQYVTILGTFIFVIVFLLRNLSTELIRSILMTLQIFINSLITIVYSEMYHLLRIPIKPQEYRRQIKKLSQYFCINILFLMIFYIVETQMNFEGYIYSIIIFYNLAIYFIDSLIIISAKINEFLLRSASRNNQIRQQKSEIQHEMFCQDYQIIIFQYLNDLSSKQKEIQAQIKDKTVIIYQIF</sequence>
<keyword evidence="1" id="KW-0472">Membrane</keyword>
<reference evidence="2" key="1">
    <citation type="submission" date="2021-01" db="EMBL/GenBank/DDBJ databases">
        <authorList>
            <consortium name="Genoscope - CEA"/>
            <person name="William W."/>
        </authorList>
    </citation>
    <scope>NUCLEOTIDE SEQUENCE</scope>
</reference>
<dbReference type="OrthoDB" id="311299at2759"/>
<keyword evidence="1" id="KW-1133">Transmembrane helix</keyword>
<evidence type="ECO:0000313" key="3">
    <source>
        <dbReference type="Proteomes" id="UP000692954"/>
    </source>
</evidence>
<evidence type="ECO:0008006" key="4">
    <source>
        <dbReference type="Google" id="ProtNLM"/>
    </source>
</evidence>
<feature type="transmembrane region" description="Helical" evidence="1">
    <location>
        <begin position="478"/>
        <end position="502"/>
    </location>
</feature>
<protein>
    <recommendedName>
        <fullName evidence="4">Transmembrane protein</fullName>
    </recommendedName>
</protein>
<feature type="transmembrane region" description="Helical" evidence="1">
    <location>
        <begin position="747"/>
        <end position="764"/>
    </location>
</feature>